<feature type="signal peptide" evidence="2">
    <location>
        <begin position="1"/>
        <end position="21"/>
    </location>
</feature>
<feature type="region of interest" description="Disordered" evidence="1">
    <location>
        <begin position="268"/>
        <end position="296"/>
    </location>
</feature>
<sequence length="296" mass="32795">MWRGLVVAFSVALALASPVRAGNLPGYDEAKQAYEALDVESRLQVDVLLLVAGYGSIVGEVFSEGIFEDISKFQAASGLPVTGILGKADIDRLIELTSPVLANLKLEAVNLFDGKMTMWVPSGLRFQRIVKDGGTYYDSEIAKFLVKIAKNEDFDFNDFVDSFDVERPQDKKLKARYRDRTDNSFVMLCDIGKYTMNYWVYPKGSGFVLMEFVYEWNNPNVNANRLELLMVQSLWGSLEGGTPLSLPTQASLHRLKAQVAEREAMLAARPPPSFPLPPLPRLPLVPLPSSDPSASP</sequence>
<dbReference type="RefSeq" id="WP_307272588.1">
    <property type="nucleotide sequence ID" value="NZ_JAUSVX010000004.1"/>
</dbReference>
<feature type="compositionally biased region" description="Pro residues" evidence="1">
    <location>
        <begin position="269"/>
        <end position="286"/>
    </location>
</feature>
<evidence type="ECO:0008006" key="5">
    <source>
        <dbReference type="Google" id="ProtNLM"/>
    </source>
</evidence>
<accession>A0ABU0J8U8</accession>
<dbReference type="SUPFAM" id="SSF47090">
    <property type="entry name" value="PGBD-like"/>
    <property type="match status" value="1"/>
</dbReference>
<keyword evidence="2" id="KW-0732">Signal</keyword>
<evidence type="ECO:0000313" key="4">
    <source>
        <dbReference type="Proteomes" id="UP001242480"/>
    </source>
</evidence>
<evidence type="ECO:0000256" key="2">
    <source>
        <dbReference type="SAM" id="SignalP"/>
    </source>
</evidence>
<reference evidence="3 4" key="1">
    <citation type="submission" date="2023-07" db="EMBL/GenBank/DDBJ databases">
        <title>Genomic Encyclopedia of Type Strains, Phase IV (KMG-IV): sequencing the most valuable type-strain genomes for metagenomic binning, comparative biology and taxonomic classification.</title>
        <authorList>
            <person name="Goeker M."/>
        </authorList>
    </citation>
    <scope>NUCLEOTIDE SEQUENCE [LARGE SCALE GENOMIC DNA]</scope>
    <source>
        <strain evidence="3 4">DSM 19619</strain>
    </source>
</reference>
<organism evidence="3 4">
    <name type="scientific">Labrys wisconsinensis</name>
    <dbReference type="NCBI Taxonomy" id="425677"/>
    <lineage>
        <taxon>Bacteria</taxon>
        <taxon>Pseudomonadati</taxon>
        <taxon>Pseudomonadota</taxon>
        <taxon>Alphaproteobacteria</taxon>
        <taxon>Hyphomicrobiales</taxon>
        <taxon>Xanthobacteraceae</taxon>
        <taxon>Labrys</taxon>
    </lineage>
</organism>
<feature type="chain" id="PRO_5046903640" description="Peptidoglycan binding-like domain-containing protein" evidence="2">
    <location>
        <begin position="22"/>
        <end position="296"/>
    </location>
</feature>
<dbReference type="InterPro" id="IPR036365">
    <property type="entry name" value="PGBD-like_sf"/>
</dbReference>
<gene>
    <name evidence="3" type="ORF">QO011_002695</name>
</gene>
<proteinExistence type="predicted"/>
<name>A0ABU0J8U8_9HYPH</name>
<dbReference type="EMBL" id="JAUSVX010000004">
    <property type="protein sequence ID" value="MDQ0469679.1"/>
    <property type="molecule type" value="Genomic_DNA"/>
</dbReference>
<evidence type="ECO:0000313" key="3">
    <source>
        <dbReference type="EMBL" id="MDQ0469679.1"/>
    </source>
</evidence>
<dbReference type="Proteomes" id="UP001242480">
    <property type="component" value="Unassembled WGS sequence"/>
</dbReference>
<keyword evidence="4" id="KW-1185">Reference proteome</keyword>
<evidence type="ECO:0000256" key="1">
    <source>
        <dbReference type="SAM" id="MobiDB-lite"/>
    </source>
</evidence>
<protein>
    <recommendedName>
        <fullName evidence="5">Peptidoglycan binding-like domain-containing protein</fullName>
    </recommendedName>
</protein>
<comment type="caution">
    <text evidence="3">The sequence shown here is derived from an EMBL/GenBank/DDBJ whole genome shotgun (WGS) entry which is preliminary data.</text>
</comment>
<feature type="compositionally biased region" description="Low complexity" evidence="1">
    <location>
        <begin position="287"/>
        <end position="296"/>
    </location>
</feature>